<protein>
    <recommendedName>
        <fullName evidence="2">Protein kinase domain-containing protein</fullName>
    </recommendedName>
</protein>
<dbReference type="InterPro" id="IPR001245">
    <property type="entry name" value="Ser-Thr/Tyr_kinase_cat_dom"/>
</dbReference>
<feature type="compositionally biased region" description="Basic residues" evidence="1">
    <location>
        <begin position="193"/>
        <end position="202"/>
    </location>
</feature>
<dbReference type="PANTHER" id="PTHR23257">
    <property type="entry name" value="SERINE-THREONINE PROTEIN KINASE"/>
    <property type="match status" value="1"/>
</dbReference>
<dbReference type="GO" id="GO:0004672">
    <property type="term" value="F:protein kinase activity"/>
    <property type="evidence" value="ECO:0007669"/>
    <property type="project" value="InterPro"/>
</dbReference>
<evidence type="ECO:0000259" key="2">
    <source>
        <dbReference type="PROSITE" id="PS50011"/>
    </source>
</evidence>
<reference evidence="4" key="1">
    <citation type="journal article" date="2014" name="Proc. Natl. Acad. Sci. U.S.A.">
        <title>Extensive sampling of basidiomycete genomes demonstrates inadequacy of the white-rot/brown-rot paradigm for wood decay fungi.</title>
        <authorList>
            <person name="Riley R."/>
            <person name="Salamov A.A."/>
            <person name="Brown D.W."/>
            <person name="Nagy L.G."/>
            <person name="Floudas D."/>
            <person name="Held B.W."/>
            <person name="Levasseur A."/>
            <person name="Lombard V."/>
            <person name="Morin E."/>
            <person name="Otillar R."/>
            <person name="Lindquist E.A."/>
            <person name="Sun H."/>
            <person name="LaButti K.M."/>
            <person name="Schmutz J."/>
            <person name="Jabbour D."/>
            <person name="Luo H."/>
            <person name="Baker S.E."/>
            <person name="Pisabarro A.G."/>
            <person name="Walton J.D."/>
            <person name="Blanchette R.A."/>
            <person name="Henrissat B."/>
            <person name="Martin F."/>
            <person name="Cullen D."/>
            <person name="Hibbett D.S."/>
            <person name="Grigoriev I.V."/>
        </authorList>
    </citation>
    <scope>NUCLEOTIDE SEQUENCE [LARGE SCALE GENOMIC DNA]</scope>
    <source>
        <strain evidence="4">FD-172 SS1</strain>
    </source>
</reference>
<organism evidence="3 4">
    <name type="scientific">Botryobasidium botryosum (strain FD-172 SS1)</name>
    <dbReference type="NCBI Taxonomy" id="930990"/>
    <lineage>
        <taxon>Eukaryota</taxon>
        <taxon>Fungi</taxon>
        <taxon>Dikarya</taxon>
        <taxon>Basidiomycota</taxon>
        <taxon>Agaricomycotina</taxon>
        <taxon>Agaricomycetes</taxon>
        <taxon>Cantharellales</taxon>
        <taxon>Botryobasidiaceae</taxon>
        <taxon>Botryobasidium</taxon>
    </lineage>
</organism>
<dbReference type="InterPro" id="IPR050167">
    <property type="entry name" value="Ser_Thr_protein_kinase"/>
</dbReference>
<dbReference type="HOGENOM" id="CLU_000288_7_18_1"/>
<dbReference type="SUPFAM" id="SSF56112">
    <property type="entry name" value="Protein kinase-like (PK-like)"/>
    <property type="match status" value="1"/>
</dbReference>
<dbReference type="PROSITE" id="PS50011">
    <property type="entry name" value="PROTEIN_KINASE_DOM"/>
    <property type="match status" value="1"/>
</dbReference>
<dbReference type="InParanoid" id="A0A067MPZ1"/>
<dbReference type="AlphaFoldDB" id="A0A067MPZ1"/>
<dbReference type="EMBL" id="KL198040">
    <property type="protein sequence ID" value="KDQ13937.1"/>
    <property type="molecule type" value="Genomic_DNA"/>
</dbReference>
<dbReference type="Pfam" id="PF07714">
    <property type="entry name" value="PK_Tyr_Ser-Thr"/>
    <property type="match status" value="1"/>
</dbReference>
<dbReference type="Gene3D" id="1.10.510.10">
    <property type="entry name" value="Transferase(Phosphotransferase) domain 1"/>
    <property type="match status" value="2"/>
</dbReference>
<feature type="domain" description="Protein kinase" evidence="2">
    <location>
        <begin position="1"/>
        <end position="182"/>
    </location>
</feature>
<sequence>MENGNALDFVRRNADADCLQLLAQVAKGLDYLHTFEPPMIHGDLRGVRAHQYHRAVSVYDRFLVPITREGAPNDHLRWQASEIIVAETGDEARRTVAMEVFAFGRVMLELFTKEVPFSCIASDFRLRMMVVRGESPQRPCGDEIKDRGLSDDMWELMLRCWDVDPSQRPDVKDTTARLNAALEAQGEKISSSRPKKRLRISE</sequence>
<dbReference type="Proteomes" id="UP000027195">
    <property type="component" value="Unassembled WGS sequence"/>
</dbReference>
<name>A0A067MPZ1_BOTB1</name>
<keyword evidence="4" id="KW-1185">Reference proteome</keyword>
<evidence type="ECO:0000313" key="3">
    <source>
        <dbReference type="EMBL" id="KDQ13937.1"/>
    </source>
</evidence>
<dbReference type="STRING" id="930990.A0A067MPZ1"/>
<dbReference type="GO" id="GO:0005737">
    <property type="term" value="C:cytoplasm"/>
    <property type="evidence" value="ECO:0007669"/>
    <property type="project" value="TreeGrafter"/>
</dbReference>
<gene>
    <name evidence="3" type="ORF">BOTBODRAFT_33059</name>
</gene>
<dbReference type="GO" id="GO:0005524">
    <property type="term" value="F:ATP binding"/>
    <property type="evidence" value="ECO:0007669"/>
    <property type="project" value="InterPro"/>
</dbReference>
<proteinExistence type="predicted"/>
<dbReference type="InterPro" id="IPR000719">
    <property type="entry name" value="Prot_kinase_dom"/>
</dbReference>
<evidence type="ECO:0000313" key="4">
    <source>
        <dbReference type="Proteomes" id="UP000027195"/>
    </source>
</evidence>
<accession>A0A067MPZ1</accession>
<dbReference type="InterPro" id="IPR011009">
    <property type="entry name" value="Kinase-like_dom_sf"/>
</dbReference>
<dbReference type="GO" id="GO:0007165">
    <property type="term" value="P:signal transduction"/>
    <property type="evidence" value="ECO:0007669"/>
    <property type="project" value="TreeGrafter"/>
</dbReference>
<evidence type="ECO:0000256" key="1">
    <source>
        <dbReference type="SAM" id="MobiDB-lite"/>
    </source>
</evidence>
<dbReference type="OrthoDB" id="4062651at2759"/>
<feature type="region of interest" description="Disordered" evidence="1">
    <location>
        <begin position="182"/>
        <end position="202"/>
    </location>
</feature>